<dbReference type="SUPFAM" id="SSF81383">
    <property type="entry name" value="F-box domain"/>
    <property type="match status" value="1"/>
</dbReference>
<dbReference type="Proteomes" id="UP000289738">
    <property type="component" value="Chromosome B04"/>
</dbReference>
<comment type="caution">
    <text evidence="3">The sequence shown here is derived from an EMBL/GenBank/DDBJ whole genome shotgun (WGS) entry which is preliminary data.</text>
</comment>
<proteinExistence type="predicted"/>
<keyword evidence="4" id="KW-1185">Reference proteome</keyword>
<dbReference type="InterPro" id="IPR056592">
    <property type="entry name" value="Beta-prop_At3g26010-like"/>
</dbReference>
<gene>
    <name evidence="3" type="ORF">Ahy_B04g073012</name>
</gene>
<dbReference type="Pfam" id="PF24750">
    <property type="entry name" value="b-prop_At3g26010-like"/>
    <property type="match status" value="1"/>
</dbReference>
<dbReference type="Gene3D" id="1.20.1280.50">
    <property type="match status" value="1"/>
</dbReference>
<dbReference type="InterPro" id="IPR036047">
    <property type="entry name" value="F-box-like_dom_sf"/>
</dbReference>
<name>A0A444ZPG5_ARAHY</name>
<dbReference type="Pfam" id="PF12937">
    <property type="entry name" value="F-box-like"/>
    <property type="match status" value="1"/>
</dbReference>
<dbReference type="PANTHER" id="PTHR35546">
    <property type="entry name" value="F-BOX PROTEIN INTERACTION DOMAIN PROTEIN-RELATED"/>
    <property type="match status" value="1"/>
</dbReference>
<dbReference type="SMART" id="SM00256">
    <property type="entry name" value="FBOX"/>
    <property type="match status" value="1"/>
</dbReference>
<reference evidence="3 4" key="1">
    <citation type="submission" date="2019-01" db="EMBL/GenBank/DDBJ databases">
        <title>Sequencing of cultivated peanut Arachis hypogaea provides insights into genome evolution and oil improvement.</title>
        <authorList>
            <person name="Chen X."/>
        </authorList>
    </citation>
    <scope>NUCLEOTIDE SEQUENCE [LARGE SCALE GENOMIC DNA]</scope>
    <source>
        <strain evidence="4">cv. Fuhuasheng</strain>
        <tissue evidence="3">Leaves</tissue>
    </source>
</reference>
<evidence type="ECO:0000313" key="3">
    <source>
        <dbReference type="EMBL" id="RYR16025.1"/>
    </source>
</evidence>
<feature type="compositionally biased region" description="Basic residues" evidence="1">
    <location>
        <begin position="1"/>
        <end position="14"/>
    </location>
</feature>
<feature type="domain" description="F-box" evidence="2">
    <location>
        <begin position="87"/>
        <end position="126"/>
    </location>
</feature>
<evidence type="ECO:0000259" key="2">
    <source>
        <dbReference type="SMART" id="SM00256"/>
    </source>
</evidence>
<feature type="region of interest" description="Disordered" evidence="1">
    <location>
        <begin position="1"/>
        <end position="27"/>
    </location>
</feature>
<sequence length="439" mass="50229">MEKKEGRRARRRTTKSQNNENEEGNKSFKFVAPGDVEVLIGERPSPSVWLLPATLHHKVRMVPLKPPEEAPEHFVADGQQPNKETEWNNNVLEDIFSRLSLKSLARCRCVCKDWLTLVYRPFFFKLNGFIVQRKWVSNTTNSFIQLEGSRENMNTTLLFSILPKDMLIMDTCNGLILCRSNSAKSTLFVWNPVNGQLAGFPFSSMEIATAIASDSYQSCFTSISFPKFKLVRIVSGHRSRNIKFEVYSSETGASRVSNGTYDSSRRISIASRSIYIKGVLYWIMNRQKLLSFHVEEELTSLISLPCNYPSALNHQVIGESEGILHYAQISKPLYLRVWCLHDETWELKCQLNIVIVLEKYKPNSNGRVMFNQVAVLCFKDSMLLLKFQGHVIGYDFKNGKVIYVYSYEDLNLQSPPASPYQKSPLYPLLSVTNVFPFPS</sequence>
<dbReference type="STRING" id="3818.A0A444ZPG5"/>
<dbReference type="AlphaFoldDB" id="A0A444ZPG5"/>
<accession>A0A444ZPG5</accession>
<protein>
    <recommendedName>
        <fullName evidence="2">F-box domain-containing protein</fullName>
    </recommendedName>
</protein>
<dbReference type="InterPro" id="IPR055290">
    <property type="entry name" value="At3g26010-like"/>
</dbReference>
<dbReference type="InterPro" id="IPR017451">
    <property type="entry name" value="F-box-assoc_interact_dom"/>
</dbReference>
<evidence type="ECO:0000256" key="1">
    <source>
        <dbReference type="SAM" id="MobiDB-lite"/>
    </source>
</evidence>
<organism evidence="3 4">
    <name type="scientific">Arachis hypogaea</name>
    <name type="common">Peanut</name>
    <dbReference type="NCBI Taxonomy" id="3818"/>
    <lineage>
        <taxon>Eukaryota</taxon>
        <taxon>Viridiplantae</taxon>
        <taxon>Streptophyta</taxon>
        <taxon>Embryophyta</taxon>
        <taxon>Tracheophyta</taxon>
        <taxon>Spermatophyta</taxon>
        <taxon>Magnoliopsida</taxon>
        <taxon>eudicotyledons</taxon>
        <taxon>Gunneridae</taxon>
        <taxon>Pentapetalae</taxon>
        <taxon>rosids</taxon>
        <taxon>fabids</taxon>
        <taxon>Fabales</taxon>
        <taxon>Fabaceae</taxon>
        <taxon>Papilionoideae</taxon>
        <taxon>50 kb inversion clade</taxon>
        <taxon>dalbergioids sensu lato</taxon>
        <taxon>Dalbergieae</taxon>
        <taxon>Pterocarpus clade</taxon>
        <taxon>Arachis</taxon>
    </lineage>
</organism>
<dbReference type="EMBL" id="SDMP01000014">
    <property type="protein sequence ID" value="RYR16025.1"/>
    <property type="molecule type" value="Genomic_DNA"/>
</dbReference>
<evidence type="ECO:0000313" key="4">
    <source>
        <dbReference type="Proteomes" id="UP000289738"/>
    </source>
</evidence>
<dbReference type="NCBIfam" id="TIGR01640">
    <property type="entry name" value="F_box_assoc_1"/>
    <property type="match status" value="1"/>
</dbReference>
<dbReference type="PANTHER" id="PTHR35546:SF130">
    <property type="entry name" value="EXPRESSED PROTEIN"/>
    <property type="match status" value="1"/>
</dbReference>
<dbReference type="InterPro" id="IPR001810">
    <property type="entry name" value="F-box_dom"/>
</dbReference>